<feature type="compositionally biased region" description="Polar residues" evidence="7">
    <location>
        <begin position="1"/>
        <end position="13"/>
    </location>
</feature>
<comment type="similarity">
    <text evidence="3">Belongs to the ubiquitin-activating E1 family.</text>
</comment>
<organism evidence="9 10">
    <name type="scientific">Ectocarpus siliculosus</name>
    <name type="common">Brown alga</name>
    <name type="synonym">Conferva siliculosa</name>
    <dbReference type="NCBI Taxonomy" id="2880"/>
    <lineage>
        <taxon>Eukaryota</taxon>
        <taxon>Sar</taxon>
        <taxon>Stramenopiles</taxon>
        <taxon>Ochrophyta</taxon>
        <taxon>PX clade</taxon>
        <taxon>Phaeophyceae</taxon>
        <taxon>Ectocarpales</taxon>
        <taxon>Ectocarpaceae</taxon>
        <taxon>Ectocarpus</taxon>
    </lineage>
</organism>
<dbReference type="InterPro" id="IPR000594">
    <property type="entry name" value="ThiF_NAD_FAD-bd"/>
</dbReference>
<dbReference type="PANTHER" id="PTHR10953">
    <property type="entry name" value="UBIQUITIN-ACTIVATING ENZYME E1"/>
    <property type="match status" value="1"/>
</dbReference>
<dbReference type="SUPFAM" id="SSF69572">
    <property type="entry name" value="Activating enzymes of the ubiquitin-like proteins"/>
    <property type="match status" value="1"/>
</dbReference>
<proteinExistence type="inferred from homology"/>
<evidence type="ECO:0000313" key="9">
    <source>
        <dbReference type="EMBL" id="CBJ48677.1"/>
    </source>
</evidence>
<dbReference type="InterPro" id="IPR045886">
    <property type="entry name" value="ThiF/MoeB/HesA"/>
</dbReference>
<dbReference type="PRINTS" id="PR01849">
    <property type="entry name" value="UBIQUITINACT"/>
</dbReference>
<sequence>MPGQDETMQNGSSGAADGGDQYINEDASEQYDRQIRLWGVEAQQRMSGSRVLFSGINGVTVEGCKNLLLAGVSATLQDQASAQPSDIGANFLLSGQDVGKNRAEASADNARELNRLASVSSETRPLEELPDDFFKAFRVVVLSGAAPAQRRRVSTLCRKFNAAFYTVETFGYDGFLFCDLGPKHVYRREIGQILSDPMDMEFPSVEEASAAQWSSLKDRWGPPPKPFVTAQVVALFQEKFGRRPLPADTPECAAVIESALENNGLPPDFLGEAGPVAGGAAASLCATATAEVSPVCAILGGILGQEVIKAISGKGAPACNCVALTGMTGEAKMFRAPRKAKA</sequence>
<dbReference type="InterPro" id="IPR035985">
    <property type="entry name" value="Ubiquitin-activating_enz"/>
</dbReference>
<dbReference type="Proteomes" id="UP000002630">
    <property type="component" value="Linkage Group LG18"/>
</dbReference>
<dbReference type="GO" id="GO:0016925">
    <property type="term" value="P:protein sumoylation"/>
    <property type="evidence" value="ECO:0007669"/>
    <property type="project" value="TreeGrafter"/>
</dbReference>
<evidence type="ECO:0000256" key="7">
    <source>
        <dbReference type="SAM" id="MobiDB-lite"/>
    </source>
</evidence>
<dbReference type="GO" id="GO:0005737">
    <property type="term" value="C:cytoplasm"/>
    <property type="evidence" value="ECO:0007669"/>
    <property type="project" value="TreeGrafter"/>
</dbReference>
<dbReference type="InParanoid" id="D7G1V1"/>
<dbReference type="EMBL" id="FN648663">
    <property type="protein sequence ID" value="CBJ48677.1"/>
    <property type="molecule type" value="Genomic_DNA"/>
</dbReference>
<dbReference type="OMA" id="EFFGQFD"/>
<evidence type="ECO:0000256" key="3">
    <source>
        <dbReference type="ARBA" id="ARBA00005673"/>
    </source>
</evidence>
<evidence type="ECO:0000256" key="6">
    <source>
        <dbReference type="ARBA" id="ARBA00044354"/>
    </source>
</evidence>
<feature type="region of interest" description="Disordered" evidence="7">
    <location>
        <begin position="1"/>
        <end position="22"/>
    </location>
</feature>
<evidence type="ECO:0000256" key="5">
    <source>
        <dbReference type="ARBA" id="ARBA00023242"/>
    </source>
</evidence>
<dbReference type="STRING" id="2880.D7G1V1"/>
<feature type="domain" description="THIF-type NAD/FAD binding fold" evidence="8">
    <location>
        <begin position="31"/>
        <end position="338"/>
    </location>
</feature>
<dbReference type="AlphaFoldDB" id="D7G1V1"/>
<evidence type="ECO:0000256" key="4">
    <source>
        <dbReference type="ARBA" id="ARBA00022786"/>
    </source>
</evidence>
<evidence type="ECO:0000313" key="10">
    <source>
        <dbReference type="Proteomes" id="UP000002630"/>
    </source>
</evidence>
<comment type="subcellular location">
    <subcellularLocation>
        <location evidence="1">Nucleus</location>
    </subcellularLocation>
</comment>
<dbReference type="eggNOG" id="KOG2014">
    <property type="taxonomic scope" value="Eukaryota"/>
</dbReference>
<dbReference type="Pfam" id="PF00899">
    <property type="entry name" value="ThiF"/>
    <property type="match status" value="1"/>
</dbReference>
<dbReference type="OrthoDB" id="10252231at2759"/>
<dbReference type="FunCoup" id="D7G1V1">
    <property type="interactions" value="564"/>
</dbReference>
<dbReference type="GO" id="GO:0031510">
    <property type="term" value="C:SUMO activating enzyme complex"/>
    <property type="evidence" value="ECO:0007669"/>
    <property type="project" value="TreeGrafter"/>
</dbReference>
<dbReference type="EMBL" id="FN649743">
    <property type="protein sequence ID" value="CBJ48677.1"/>
    <property type="molecule type" value="Genomic_DNA"/>
</dbReference>
<protein>
    <recommendedName>
        <fullName evidence="6">Ubiquitin-like 1-activating enzyme E1A</fullName>
    </recommendedName>
</protein>
<evidence type="ECO:0000256" key="2">
    <source>
        <dbReference type="ARBA" id="ARBA00004718"/>
    </source>
</evidence>
<keyword evidence="4" id="KW-0833">Ubl conjugation pathway</keyword>
<name>D7G1V1_ECTSI</name>
<keyword evidence="10" id="KW-1185">Reference proteome</keyword>
<gene>
    <name evidence="9" type="ORF">Esi_0046_0050</name>
</gene>
<keyword evidence="5" id="KW-0539">Nucleus</keyword>
<reference evidence="9 10" key="1">
    <citation type="journal article" date="2010" name="Nature">
        <title>The Ectocarpus genome and the independent evolution of multicellularity in brown algae.</title>
        <authorList>
            <person name="Cock J.M."/>
            <person name="Sterck L."/>
            <person name="Rouze P."/>
            <person name="Scornet D."/>
            <person name="Allen A.E."/>
            <person name="Amoutzias G."/>
            <person name="Anthouard V."/>
            <person name="Artiguenave F."/>
            <person name="Aury J.M."/>
            <person name="Badger J.H."/>
            <person name="Beszteri B."/>
            <person name="Billiau K."/>
            <person name="Bonnet E."/>
            <person name="Bothwell J.H."/>
            <person name="Bowler C."/>
            <person name="Boyen C."/>
            <person name="Brownlee C."/>
            <person name="Carrano C.J."/>
            <person name="Charrier B."/>
            <person name="Cho G.Y."/>
            <person name="Coelho S.M."/>
            <person name="Collen J."/>
            <person name="Corre E."/>
            <person name="Da Silva C."/>
            <person name="Delage L."/>
            <person name="Delaroque N."/>
            <person name="Dittami S.M."/>
            <person name="Doulbeau S."/>
            <person name="Elias M."/>
            <person name="Farnham G."/>
            <person name="Gachon C.M."/>
            <person name="Gschloessl B."/>
            <person name="Heesch S."/>
            <person name="Jabbari K."/>
            <person name="Jubin C."/>
            <person name="Kawai H."/>
            <person name="Kimura K."/>
            <person name="Kloareg B."/>
            <person name="Kupper F.C."/>
            <person name="Lang D."/>
            <person name="Le Bail A."/>
            <person name="Leblanc C."/>
            <person name="Lerouge P."/>
            <person name="Lohr M."/>
            <person name="Lopez P.J."/>
            <person name="Martens C."/>
            <person name="Maumus F."/>
            <person name="Michel G."/>
            <person name="Miranda-Saavedra D."/>
            <person name="Morales J."/>
            <person name="Moreau H."/>
            <person name="Motomura T."/>
            <person name="Nagasato C."/>
            <person name="Napoli C.A."/>
            <person name="Nelson D.R."/>
            <person name="Nyvall-Collen P."/>
            <person name="Peters A.F."/>
            <person name="Pommier C."/>
            <person name="Potin P."/>
            <person name="Poulain J."/>
            <person name="Quesneville H."/>
            <person name="Read B."/>
            <person name="Rensing S.A."/>
            <person name="Ritter A."/>
            <person name="Rousvoal S."/>
            <person name="Samanta M."/>
            <person name="Samson G."/>
            <person name="Schroeder D.C."/>
            <person name="Segurens B."/>
            <person name="Strittmatter M."/>
            <person name="Tonon T."/>
            <person name="Tregear J.W."/>
            <person name="Valentin K."/>
            <person name="von Dassow P."/>
            <person name="Yamagishi T."/>
            <person name="Van de Peer Y."/>
            <person name="Wincker P."/>
        </authorList>
    </citation>
    <scope>NUCLEOTIDE SEQUENCE [LARGE SCALE GENOMIC DNA]</scope>
    <source>
        <strain evidence="10">Ec32 / CCAP1310/4</strain>
    </source>
</reference>
<dbReference type="GO" id="GO:0019948">
    <property type="term" value="F:SUMO activating enzyme activity"/>
    <property type="evidence" value="ECO:0007669"/>
    <property type="project" value="TreeGrafter"/>
</dbReference>
<evidence type="ECO:0000256" key="1">
    <source>
        <dbReference type="ARBA" id="ARBA00004123"/>
    </source>
</evidence>
<evidence type="ECO:0000259" key="8">
    <source>
        <dbReference type="Pfam" id="PF00899"/>
    </source>
</evidence>
<accession>D7G1V1</accession>
<dbReference type="PANTHER" id="PTHR10953:SF162">
    <property type="entry name" value="SUMO-ACTIVATING ENZYME SUBUNIT 1"/>
    <property type="match status" value="1"/>
</dbReference>
<comment type="pathway">
    <text evidence="2">Protein modification; protein sumoylation.</text>
</comment>
<dbReference type="InterPro" id="IPR000011">
    <property type="entry name" value="UBQ/SUMO-activ_enz_E1-like"/>
</dbReference>
<dbReference type="Gene3D" id="3.40.50.720">
    <property type="entry name" value="NAD(P)-binding Rossmann-like Domain"/>
    <property type="match status" value="1"/>
</dbReference>